<dbReference type="AlphaFoldDB" id="A0A5J4RYM5"/>
<accession>A0A5J4RYM5</accession>
<dbReference type="InterPro" id="IPR017439">
    <property type="entry name" value="Amidohydrolase"/>
</dbReference>
<dbReference type="Pfam" id="PF01546">
    <property type="entry name" value="Peptidase_M20"/>
    <property type="match status" value="1"/>
</dbReference>
<dbReference type="EMBL" id="SNRY01000637">
    <property type="protein sequence ID" value="KAA6338180.1"/>
    <property type="molecule type" value="Genomic_DNA"/>
</dbReference>
<dbReference type="GO" id="GO:0016787">
    <property type="term" value="F:hydrolase activity"/>
    <property type="evidence" value="ECO:0007669"/>
    <property type="project" value="InterPro"/>
</dbReference>
<dbReference type="SUPFAM" id="SSF53187">
    <property type="entry name" value="Zn-dependent exopeptidases"/>
    <property type="match status" value="1"/>
</dbReference>
<name>A0A5J4RYM5_9ZZZZ</name>
<evidence type="ECO:0008006" key="2">
    <source>
        <dbReference type="Google" id="ProtNLM"/>
    </source>
</evidence>
<feature type="non-terminal residue" evidence="1">
    <location>
        <position position="1"/>
    </location>
</feature>
<comment type="caution">
    <text evidence="1">The sequence shown here is derived from an EMBL/GenBank/DDBJ whole genome shotgun (WGS) entry which is preliminary data.</text>
</comment>
<gene>
    <name evidence="1" type="ORF">EZS27_013801</name>
</gene>
<dbReference type="PANTHER" id="PTHR11014:SF63">
    <property type="entry name" value="METALLOPEPTIDASE, PUTATIVE (AFU_ORTHOLOGUE AFUA_6G09600)-RELATED"/>
    <property type="match status" value="1"/>
</dbReference>
<sequence length="122" mass="13695">KVSEDIARAHNCSVQFHDNMGILLYPVINDPALTQFTRKAVEEIYPGKVLTGQEYIWYAAETFSKYSRIAPAVFVFTGIKNDDLGSGAEHHNDRFDMDEDALQYAVGAMVQFAVKSNSKNVF</sequence>
<dbReference type="PANTHER" id="PTHR11014">
    <property type="entry name" value="PEPTIDASE M20 FAMILY MEMBER"/>
    <property type="match status" value="1"/>
</dbReference>
<protein>
    <recommendedName>
        <fullName evidence="2">Amidohydrolase</fullName>
    </recommendedName>
</protein>
<proteinExistence type="predicted"/>
<reference evidence="1" key="1">
    <citation type="submission" date="2019-03" db="EMBL/GenBank/DDBJ databases">
        <title>Single cell metagenomics reveals metabolic interactions within the superorganism composed of flagellate Streblomastix strix and complex community of Bacteroidetes bacteria on its surface.</title>
        <authorList>
            <person name="Treitli S.C."/>
            <person name="Kolisko M."/>
            <person name="Husnik F."/>
            <person name="Keeling P."/>
            <person name="Hampl V."/>
        </authorList>
    </citation>
    <scope>NUCLEOTIDE SEQUENCE</scope>
    <source>
        <strain evidence="1">STM</strain>
    </source>
</reference>
<evidence type="ECO:0000313" key="1">
    <source>
        <dbReference type="EMBL" id="KAA6338180.1"/>
    </source>
</evidence>
<dbReference type="InterPro" id="IPR002933">
    <property type="entry name" value="Peptidase_M20"/>
</dbReference>
<dbReference type="Gene3D" id="3.40.630.10">
    <property type="entry name" value="Zn peptidases"/>
    <property type="match status" value="1"/>
</dbReference>
<organism evidence="1">
    <name type="scientific">termite gut metagenome</name>
    <dbReference type="NCBI Taxonomy" id="433724"/>
    <lineage>
        <taxon>unclassified sequences</taxon>
        <taxon>metagenomes</taxon>
        <taxon>organismal metagenomes</taxon>
    </lineage>
</organism>